<dbReference type="RefSeq" id="WP_255836391.1">
    <property type="nucleotide sequence ID" value="NZ_CP073346.1"/>
</dbReference>
<feature type="signal peptide" evidence="1">
    <location>
        <begin position="1"/>
        <end position="31"/>
    </location>
</feature>
<evidence type="ECO:0008006" key="4">
    <source>
        <dbReference type="Google" id="ProtNLM"/>
    </source>
</evidence>
<keyword evidence="3" id="KW-1185">Reference proteome</keyword>
<protein>
    <recommendedName>
        <fullName evidence="4">Lipoprotein</fullName>
    </recommendedName>
</protein>
<gene>
    <name evidence="2" type="ORF">KDW96_11470</name>
</gene>
<evidence type="ECO:0000313" key="3">
    <source>
        <dbReference type="Proteomes" id="UP001059672"/>
    </source>
</evidence>
<keyword evidence="1" id="KW-0732">Signal</keyword>
<name>A0ABY5H426_9PSED</name>
<evidence type="ECO:0000256" key="1">
    <source>
        <dbReference type="SAM" id="SignalP"/>
    </source>
</evidence>
<evidence type="ECO:0000313" key="2">
    <source>
        <dbReference type="EMBL" id="UTW05811.1"/>
    </source>
</evidence>
<accession>A0ABY5H426</accession>
<feature type="chain" id="PRO_5045267938" description="Lipoprotein" evidence="1">
    <location>
        <begin position="32"/>
        <end position="161"/>
    </location>
</feature>
<dbReference type="PROSITE" id="PS51318">
    <property type="entry name" value="TAT"/>
    <property type="match status" value="1"/>
</dbReference>
<dbReference type="EMBL" id="CP073346">
    <property type="protein sequence ID" value="UTW05811.1"/>
    <property type="molecule type" value="Genomic_DNA"/>
</dbReference>
<organism evidence="2 3">
    <name type="scientific">Pseudomonas benzenivorans</name>
    <dbReference type="NCBI Taxonomy" id="556533"/>
    <lineage>
        <taxon>Bacteria</taxon>
        <taxon>Pseudomonadati</taxon>
        <taxon>Pseudomonadota</taxon>
        <taxon>Gammaproteobacteria</taxon>
        <taxon>Pseudomonadales</taxon>
        <taxon>Pseudomonadaceae</taxon>
        <taxon>Pseudomonas</taxon>
    </lineage>
</organism>
<dbReference type="InterPro" id="IPR006311">
    <property type="entry name" value="TAT_signal"/>
</dbReference>
<dbReference type="PROSITE" id="PS51257">
    <property type="entry name" value="PROKAR_LIPOPROTEIN"/>
    <property type="match status" value="1"/>
</dbReference>
<sequence length="161" mass="17853">MSHSRRSALGSLLGKLAASGLAALLTACAVAEPTPQLSTEAQRLAHKWQAMRAKPGHFTGGAWDDQVDKWQGAKHLLMQQLLDLAWAERYDASQLRTLFGAPDRVLAPAAAEYADGLRQTNWQGQPSGELWAYEWRGQHDQLLFAVDGEEVRAAGWWLLYE</sequence>
<reference evidence="2" key="1">
    <citation type="submission" date="2021-04" db="EMBL/GenBank/DDBJ databases">
        <title>Oceanospirillales bacteria with DddD are important DMSP degraders in coastal seawater.</title>
        <authorList>
            <person name="Liu J."/>
        </authorList>
    </citation>
    <scope>NUCLEOTIDE SEQUENCE</scope>
    <source>
        <strain evidence="2">D13-4</strain>
    </source>
</reference>
<dbReference type="Proteomes" id="UP001059672">
    <property type="component" value="Chromosome"/>
</dbReference>
<proteinExistence type="predicted"/>